<sequence length="107" mass="12535">MQPIDWQTIIEQAQTLNRQLLAQAERGEWERFSRDVQARDTILQRLDTPALHTLSEQDSLALSQALTKLQAQNSHLVELSERYRSEIQQQHRQSRTNNHAIKAYKKS</sequence>
<feature type="compositionally biased region" description="Polar residues" evidence="6">
    <location>
        <begin position="87"/>
        <end position="99"/>
    </location>
</feature>
<evidence type="ECO:0000256" key="4">
    <source>
        <dbReference type="ARBA" id="ARBA00023186"/>
    </source>
</evidence>
<keyword evidence="7" id="KW-0969">Cilium</keyword>
<comment type="subcellular location">
    <subcellularLocation>
        <location evidence="1">Cytoplasm</location>
        <location evidence="1">Cytosol</location>
    </subcellularLocation>
</comment>
<dbReference type="RefSeq" id="WP_253966899.1">
    <property type="nucleotide sequence ID" value="NZ_JAMFTH010000001.1"/>
</dbReference>
<feature type="region of interest" description="Disordered" evidence="6">
    <location>
        <begin position="87"/>
        <end position="107"/>
    </location>
</feature>
<evidence type="ECO:0000256" key="2">
    <source>
        <dbReference type="ARBA" id="ARBA00022490"/>
    </source>
</evidence>
<evidence type="ECO:0000256" key="1">
    <source>
        <dbReference type="ARBA" id="ARBA00004514"/>
    </source>
</evidence>
<dbReference type="Pfam" id="PF05400">
    <property type="entry name" value="FliT"/>
    <property type="match status" value="1"/>
</dbReference>
<comment type="caution">
    <text evidence="7">The sequence shown here is derived from an EMBL/GenBank/DDBJ whole genome shotgun (WGS) entry which is preliminary data.</text>
</comment>
<reference evidence="7" key="2">
    <citation type="submission" date="2023-01" db="EMBL/GenBank/DDBJ databases">
        <title>Gilvimarinus xylanilyticus HB14 isolated from Caulerpa lentillifera aquaculture base in Hainan, China.</title>
        <authorList>
            <person name="Zhang Y.-J."/>
        </authorList>
    </citation>
    <scope>NUCLEOTIDE SEQUENCE</scope>
    <source>
        <strain evidence="7">HB14</strain>
    </source>
</reference>
<evidence type="ECO:0000256" key="6">
    <source>
        <dbReference type="SAM" id="MobiDB-lite"/>
    </source>
</evidence>
<keyword evidence="8" id="KW-1185">Reference proteome</keyword>
<keyword evidence="4" id="KW-0143">Chaperone</keyword>
<dbReference type="InterPro" id="IPR008622">
    <property type="entry name" value="FliT"/>
</dbReference>
<dbReference type="Proteomes" id="UP001139319">
    <property type="component" value="Unassembled WGS sequence"/>
</dbReference>
<dbReference type="Gene3D" id="1.20.58.380">
    <property type="entry name" value="Flagellar protein flit"/>
    <property type="match status" value="1"/>
</dbReference>
<evidence type="ECO:0000256" key="3">
    <source>
        <dbReference type="ARBA" id="ARBA00022795"/>
    </source>
</evidence>
<keyword evidence="2" id="KW-0963">Cytoplasm</keyword>
<keyword evidence="7" id="KW-0966">Cell projection</keyword>
<gene>
    <name evidence="7" type="ORF">M6D89_04870</name>
</gene>
<protein>
    <recommendedName>
        <fullName evidence="5">Flagellar protein FliT</fullName>
    </recommendedName>
</protein>
<dbReference type="AlphaFoldDB" id="A0A9X2I0Y0"/>
<proteinExistence type="predicted"/>
<dbReference type="GO" id="GO:0044781">
    <property type="term" value="P:bacterial-type flagellum organization"/>
    <property type="evidence" value="ECO:0007669"/>
    <property type="project" value="UniProtKB-KW"/>
</dbReference>
<dbReference type="EMBL" id="JAMFTH010000001">
    <property type="protein sequence ID" value="MCP8898628.1"/>
    <property type="molecule type" value="Genomic_DNA"/>
</dbReference>
<evidence type="ECO:0000313" key="7">
    <source>
        <dbReference type="EMBL" id="MCP8898628.1"/>
    </source>
</evidence>
<keyword evidence="3" id="KW-1005">Bacterial flagellum biogenesis</keyword>
<organism evidence="7 8">
    <name type="scientific">Gilvimarinus xylanilyticus</name>
    <dbReference type="NCBI Taxonomy" id="2944139"/>
    <lineage>
        <taxon>Bacteria</taxon>
        <taxon>Pseudomonadati</taxon>
        <taxon>Pseudomonadota</taxon>
        <taxon>Gammaproteobacteria</taxon>
        <taxon>Cellvibrionales</taxon>
        <taxon>Cellvibrionaceae</taxon>
        <taxon>Gilvimarinus</taxon>
    </lineage>
</organism>
<evidence type="ECO:0000313" key="8">
    <source>
        <dbReference type="Proteomes" id="UP001139319"/>
    </source>
</evidence>
<accession>A0A9X2I0Y0</accession>
<name>A0A9X2I0Y0_9GAMM</name>
<evidence type="ECO:0000256" key="5">
    <source>
        <dbReference type="ARBA" id="ARBA00093797"/>
    </source>
</evidence>
<keyword evidence="7" id="KW-0282">Flagellum</keyword>
<reference evidence="7" key="1">
    <citation type="submission" date="2022-05" db="EMBL/GenBank/DDBJ databases">
        <authorList>
            <person name="Sun H.-N."/>
        </authorList>
    </citation>
    <scope>NUCLEOTIDE SEQUENCE</scope>
    <source>
        <strain evidence="7">HB14</strain>
    </source>
</reference>